<proteinExistence type="predicted"/>
<protein>
    <submittedName>
        <fullName evidence="2">Uncharacterized protein</fullName>
    </submittedName>
</protein>
<name>A0ABX9IG79_9FLAO</name>
<feature type="transmembrane region" description="Helical" evidence="1">
    <location>
        <begin position="65"/>
        <end position="92"/>
    </location>
</feature>
<sequence length="201" mass="23969">MTLMKSKHLPIIYLAITVLFVIEIILSWKQYSFAGYYTDKLINWAWLAMTVFMIIRFWKRKTAKAYFTLLVSVIILSILPMMIPFFGIVYYFSTIDDYQQIELNDSYRIERTRPGALNKPQIYIYKKEGILEKKIYKTPYLEVVEHVIQNPLKREPGQKDPQIQQAKLISSNKDSIGIEYQIMGKKHIFYHKNQEDDEFYN</sequence>
<keyword evidence="1" id="KW-1133">Transmembrane helix</keyword>
<dbReference type="EMBL" id="QNUF01000031">
    <property type="protein sequence ID" value="REC71794.1"/>
    <property type="molecule type" value="Genomic_DNA"/>
</dbReference>
<feature type="transmembrane region" description="Helical" evidence="1">
    <location>
        <begin position="12"/>
        <end position="29"/>
    </location>
</feature>
<comment type="caution">
    <text evidence="2">The sequence shown here is derived from an EMBL/GenBank/DDBJ whole genome shotgun (WGS) entry which is preliminary data.</text>
</comment>
<keyword evidence="3" id="KW-1185">Reference proteome</keyword>
<evidence type="ECO:0000256" key="1">
    <source>
        <dbReference type="SAM" id="Phobius"/>
    </source>
</evidence>
<evidence type="ECO:0000313" key="3">
    <source>
        <dbReference type="Proteomes" id="UP000256491"/>
    </source>
</evidence>
<evidence type="ECO:0000313" key="2">
    <source>
        <dbReference type="EMBL" id="REC71794.1"/>
    </source>
</evidence>
<keyword evidence="1" id="KW-0472">Membrane</keyword>
<organism evidence="2 3">
    <name type="scientific">Chryseobacterium rhizosphaerae</name>
    <dbReference type="NCBI Taxonomy" id="395937"/>
    <lineage>
        <taxon>Bacteria</taxon>
        <taxon>Pseudomonadati</taxon>
        <taxon>Bacteroidota</taxon>
        <taxon>Flavobacteriia</taxon>
        <taxon>Flavobacteriales</taxon>
        <taxon>Weeksellaceae</taxon>
        <taxon>Chryseobacterium group</taxon>
        <taxon>Chryseobacterium</taxon>
    </lineage>
</organism>
<reference evidence="2 3" key="1">
    <citation type="journal article" date="2010" name="Syst. Appl. Microbiol.">
        <title>Four new species of Chryseobacterium from the rhizosphere of coastal sand dune plants, Chryseobacterium elymi sp. nov., Chryseobacterium hagamense sp. nov., Chryseobacterium lathyri sp. nov. and Chryseobacterium rhizosphaerae sp. nov.</title>
        <authorList>
            <person name="Cho S.H."/>
            <person name="Lee K.S."/>
            <person name="Shin D.S."/>
            <person name="Han J.H."/>
            <person name="Park K.S."/>
            <person name="Lee C.H."/>
            <person name="Park K.H."/>
            <person name="Kim S.B."/>
        </authorList>
    </citation>
    <scope>NUCLEOTIDE SEQUENCE [LARGE SCALE GENOMIC DNA]</scope>
    <source>
        <strain evidence="2 3">KCTC 22548</strain>
    </source>
</reference>
<dbReference type="Proteomes" id="UP000256491">
    <property type="component" value="Unassembled WGS sequence"/>
</dbReference>
<accession>A0ABX9IG79</accession>
<feature type="transmembrane region" description="Helical" evidence="1">
    <location>
        <begin position="41"/>
        <end position="58"/>
    </location>
</feature>
<gene>
    <name evidence="2" type="ORF">DRF57_20025</name>
</gene>
<keyword evidence="1" id="KW-0812">Transmembrane</keyword>